<feature type="signal peptide" evidence="4">
    <location>
        <begin position="1"/>
        <end position="24"/>
    </location>
</feature>
<dbReference type="PANTHER" id="PTHR42732">
    <property type="entry name" value="BETA-GALACTOSIDASE"/>
    <property type="match status" value="1"/>
</dbReference>
<dbReference type="Proteomes" id="UP000292118">
    <property type="component" value="Chromosome"/>
</dbReference>
<evidence type="ECO:0000259" key="6">
    <source>
        <dbReference type="Pfam" id="PF02837"/>
    </source>
</evidence>
<dbReference type="InterPro" id="IPR036156">
    <property type="entry name" value="Beta-gal/glucu_dom_sf"/>
</dbReference>
<dbReference type="Pfam" id="PF02837">
    <property type="entry name" value="Glyco_hydro_2_N"/>
    <property type="match status" value="1"/>
</dbReference>
<dbReference type="PANTHER" id="PTHR42732:SF2">
    <property type="entry name" value="BETA-MANNOSIDASE"/>
    <property type="match status" value="1"/>
</dbReference>
<accession>A0A4P6F8U7</accession>
<dbReference type="InterPro" id="IPR006102">
    <property type="entry name" value="Ig-like_GH2"/>
</dbReference>
<dbReference type="Pfam" id="PF00703">
    <property type="entry name" value="Glyco_hydro_2"/>
    <property type="match status" value="1"/>
</dbReference>
<feature type="domain" description="Glycoside hydrolase family 2 immunoglobulin-like beta-sandwich" evidence="5">
    <location>
        <begin position="278"/>
        <end position="329"/>
    </location>
</feature>
<evidence type="ECO:0000259" key="5">
    <source>
        <dbReference type="Pfam" id="PF00703"/>
    </source>
</evidence>
<keyword evidence="2 7" id="KW-0378">Hydrolase</keyword>
<comment type="similarity">
    <text evidence="1">Belongs to the glycosyl hydrolase 2 family.</text>
</comment>
<keyword evidence="4" id="KW-0732">Signal</keyword>
<dbReference type="GO" id="GO:0004553">
    <property type="term" value="F:hydrolase activity, hydrolyzing O-glycosyl compounds"/>
    <property type="evidence" value="ECO:0007669"/>
    <property type="project" value="InterPro"/>
</dbReference>
<keyword evidence="8" id="KW-1185">Reference proteome</keyword>
<dbReference type="InterPro" id="IPR017853">
    <property type="entry name" value="GH"/>
</dbReference>
<organism evidence="7 8">
    <name type="scientific">Xylanimonas protaetiae</name>
    <dbReference type="NCBI Taxonomy" id="2509457"/>
    <lineage>
        <taxon>Bacteria</taxon>
        <taxon>Bacillati</taxon>
        <taxon>Actinomycetota</taxon>
        <taxon>Actinomycetes</taxon>
        <taxon>Micrococcales</taxon>
        <taxon>Promicromonosporaceae</taxon>
        <taxon>Xylanimonas</taxon>
    </lineage>
</organism>
<sequence length="624" mass="66217">MTRAPRAPRLGLTVGATVVAVALAVGGCTGTQPSEADGWRRGAPPLTTPWTDEVGPGDALPEYPRPQLARPTAADPDWLDLNGVWQYEAWDGSGAIPFGTDLPGTILVPYPEESALSGVQEHADHALYRTTVEVPDRYVADGGRVRLHFGAVSHEATVYVNGRQVAQHAGGYDAFSADITPALRATGTQEIVVAVDSPVDAAAVPVGKQRLEPGGIFYTASSGIWQTVWLEPVPPVSIATLVATPDVDTSTFTTTATFHGDAAGARLAIDAYADGVKVATASGPAASALTLTVREPRLWTPDDPFLYTFTATLSGPGVHDAVETYAGLREIAVENVGGKQRITLNHVPTFLLATLDQGFWPDGIYTAPTDDALRFDIEKTKDLGFNAIRKHVKVEPARWYAWADRLGVLVWQDIPSMPNGRNDTLTPGDQQGFRAETTRIVDQLRGVTSVIGWVTFNEGWGQWSVQAASDLAAQVKAQDPSRLVDAASGVNCCDVPTDSGGGDVVDWHVYQGPALPSPGTRRAAVDGEHGGLSLPVDGHAWPGADLNPYGAVPDRDALTAGYVANTTAMLRSAAAYGISGSVYTQITDVETEQNGLLTYDRRVVKVDEDAVRAVNRQTIAAGSR</sequence>
<dbReference type="GO" id="GO:0005975">
    <property type="term" value="P:carbohydrate metabolic process"/>
    <property type="evidence" value="ECO:0007669"/>
    <property type="project" value="InterPro"/>
</dbReference>
<dbReference type="SUPFAM" id="SSF49785">
    <property type="entry name" value="Galactose-binding domain-like"/>
    <property type="match status" value="1"/>
</dbReference>
<reference evidence="7 8" key="1">
    <citation type="submission" date="2019-01" db="EMBL/GenBank/DDBJ databases">
        <title>Genome sequencing of strain FW10M-9.</title>
        <authorList>
            <person name="Heo J."/>
            <person name="Kim S.-J."/>
            <person name="Kim J.-S."/>
            <person name="Hong S.-B."/>
            <person name="Kwon S.-W."/>
        </authorList>
    </citation>
    <scope>NUCLEOTIDE SEQUENCE [LARGE SCALE GENOMIC DNA]</scope>
    <source>
        <strain evidence="7 8">FW10M-9</strain>
    </source>
</reference>
<dbReference type="InterPro" id="IPR006104">
    <property type="entry name" value="Glyco_hydro_2_N"/>
</dbReference>
<evidence type="ECO:0000256" key="1">
    <source>
        <dbReference type="ARBA" id="ARBA00007401"/>
    </source>
</evidence>
<name>A0A4P6F8U7_9MICO</name>
<dbReference type="Gene3D" id="2.60.120.260">
    <property type="entry name" value="Galactose-binding domain-like"/>
    <property type="match status" value="1"/>
</dbReference>
<evidence type="ECO:0000313" key="7">
    <source>
        <dbReference type="EMBL" id="QAY70759.1"/>
    </source>
</evidence>
<gene>
    <name evidence="7" type="ORF">ET471_12615</name>
</gene>
<dbReference type="PROSITE" id="PS51257">
    <property type="entry name" value="PROKAR_LIPOPROTEIN"/>
    <property type="match status" value="1"/>
</dbReference>
<dbReference type="OrthoDB" id="9762066at2"/>
<dbReference type="SUPFAM" id="SSF49303">
    <property type="entry name" value="beta-Galactosidase/glucuronidase domain"/>
    <property type="match status" value="1"/>
</dbReference>
<proteinExistence type="inferred from homology"/>
<feature type="domain" description="Glycosyl hydrolases family 2 sugar binding" evidence="6">
    <location>
        <begin position="106"/>
        <end position="196"/>
    </location>
</feature>
<evidence type="ECO:0000256" key="4">
    <source>
        <dbReference type="SAM" id="SignalP"/>
    </source>
</evidence>
<dbReference type="InterPro" id="IPR013783">
    <property type="entry name" value="Ig-like_fold"/>
</dbReference>
<dbReference type="InterPro" id="IPR051913">
    <property type="entry name" value="GH2_Domain-Containing"/>
</dbReference>
<evidence type="ECO:0000313" key="8">
    <source>
        <dbReference type="Proteomes" id="UP000292118"/>
    </source>
</evidence>
<feature type="chain" id="PRO_5039081841" evidence="4">
    <location>
        <begin position="25"/>
        <end position="624"/>
    </location>
</feature>
<dbReference type="RefSeq" id="WP_129188819.1">
    <property type="nucleotide sequence ID" value="NZ_CP035493.1"/>
</dbReference>
<dbReference type="Gene3D" id="3.20.20.80">
    <property type="entry name" value="Glycosidases"/>
    <property type="match status" value="1"/>
</dbReference>
<evidence type="ECO:0000256" key="3">
    <source>
        <dbReference type="ARBA" id="ARBA00023295"/>
    </source>
</evidence>
<dbReference type="AlphaFoldDB" id="A0A4P6F8U7"/>
<dbReference type="KEGG" id="xya:ET471_12615"/>
<dbReference type="InterPro" id="IPR008979">
    <property type="entry name" value="Galactose-bd-like_sf"/>
</dbReference>
<dbReference type="SUPFAM" id="SSF51445">
    <property type="entry name" value="(Trans)glycosidases"/>
    <property type="match status" value="1"/>
</dbReference>
<dbReference type="Gene3D" id="2.60.40.10">
    <property type="entry name" value="Immunoglobulins"/>
    <property type="match status" value="1"/>
</dbReference>
<evidence type="ECO:0000256" key="2">
    <source>
        <dbReference type="ARBA" id="ARBA00022801"/>
    </source>
</evidence>
<dbReference type="EMBL" id="CP035493">
    <property type="protein sequence ID" value="QAY70759.1"/>
    <property type="molecule type" value="Genomic_DNA"/>
</dbReference>
<protein>
    <submittedName>
        <fullName evidence="7">Glycoside hydrolase family 2</fullName>
    </submittedName>
</protein>
<keyword evidence="3" id="KW-0326">Glycosidase</keyword>